<dbReference type="SUPFAM" id="SSF50156">
    <property type="entry name" value="PDZ domain-like"/>
    <property type="match status" value="1"/>
</dbReference>
<protein>
    <recommendedName>
        <fullName evidence="1">PDZ domain-containing protein</fullName>
    </recommendedName>
</protein>
<dbReference type="PANTHER" id="PTHR19964:SF92">
    <property type="entry name" value="PATJ HOMOLOG"/>
    <property type="match status" value="1"/>
</dbReference>
<proteinExistence type="predicted"/>
<reference evidence="2 3" key="1">
    <citation type="submission" date="2019-01" db="EMBL/GenBank/DDBJ databases">
        <authorList>
            <person name="Sayadi A."/>
        </authorList>
    </citation>
    <scope>NUCLEOTIDE SEQUENCE [LARGE SCALE GENOMIC DNA]</scope>
</reference>
<dbReference type="PROSITE" id="PS50106">
    <property type="entry name" value="PDZ"/>
    <property type="match status" value="1"/>
</dbReference>
<sequence>MNPAETVIVIRSIIPGGTAELDGTLLPGDRLLKVNQIDVSRATLDQAVNVLKGAPNGTVFIEVAKPVMLTGNGTLSYHDSEDTEDDQLTCLDDFQECIEDFQECLDAIHICIDGDDDLPFNHS</sequence>
<dbReference type="SMART" id="SM00228">
    <property type="entry name" value="PDZ"/>
    <property type="match status" value="1"/>
</dbReference>
<organism evidence="2 3">
    <name type="scientific">Callosobruchus maculatus</name>
    <name type="common">Southern cowpea weevil</name>
    <name type="synonym">Pulse bruchid</name>
    <dbReference type="NCBI Taxonomy" id="64391"/>
    <lineage>
        <taxon>Eukaryota</taxon>
        <taxon>Metazoa</taxon>
        <taxon>Ecdysozoa</taxon>
        <taxon>Arthropoda</taxon>
        <taxon>Hexapoda</taxon>
        <taxon>Insecta</taxon>
        <taxon>Pterygota</taxon>
        <taxon>Neoptera</taxon>
        <taxon>Endopterygota</taxon>
        <taxon>Coleoptera</taxon>
        <taxon>Polyphaga</taxon>
        <taxon>Cucujiformia</taxon>
        <taxon>Chrysomeloidea</taxon>
        <taxon>Chrysomelidae</taxon>
        <taxon>Bruchinae</taxon>
        <taxon>Bruchini</taxon>
        <taxon>Callosobruchus</taxon>
    </lineage>
</organism>
<dbReference type="EMBL" id="CAACVG010009407">
    <property type="protein sequence ID" value="VEN53181.1"/>
    <property type="molecule type" value="Genomic_DNA"/>
</dbReference>
<dbReference type="InterPro" id="IPR036034">
    <property type="entry name" value="PDZ_sf"/>
</dbReference>
<dbReference type="AlphaFoldDB" id="A0A653CZ33"/>
<evidence type="ECO:0000259" key="1">
    <source>
        <dbReference type="PROSITE" id="PS50106"/>
    </source>
</evidence>
<dbReference type="PANTHER" id="PTHR19964">
    <property type="entry name" value="MULTIPLE PDZ DOMAIN PROTEIN"/>
    <property type="match status" value="1"/>
</dbReference>
<dbReference type="InterPro" id="IPR051342">
    <property type="entry name" value="PDZ_scaffold"/>
</dbReference>
<dbReference type="Pfam" id="PF00595">
    <property type="entry name" value="PDZ"/>
    <property type="match status" value="1"/>
</dbReference>
<keyword evidence="3" id="KW-1185">Reference proteome</keyword>
<evidence type="ECO:0000313" key="3">
    <source>
        <dbReference type="Proteomes" id="UP000410492"/>
    </source>
</evidence>
<gene>
    <name evidence="2" type="ORF">CALMAC_LOCUS13069</name>
</gene>
<name>A0A653CZ33_CALMS</name>
<feature type="non-terminal residue" evidence="2">
    <location>
        <position position="123"/>
    </location>
</feature>
<dbReference type="Proteomes" id="UP000410492">
    <property type="component" value="Unassembled WGS sequence"/>
</dbReference>
<dbReference type="OrthoDB" id="6022242at2759"/>
<dbReference type="Gene3D" id="2.30.42.10">
    <property type="match status" value="1"/>
</dbReference>
<feature type="domain" description="PDZ" evidence="1">
    <location>
        <begin position="1"/>
        <end position="56"/>
    </location>
</feature>
<dbReference type="InterPro" id="IPR001478">
    <property type="entry name" value="PDZ"/>
</dbReference>
<evidence type="ECO:0000313" key="2">
    <source>
        <dbReference type="EMBL" id="VEN53181.1"/>
    </source>
</evidence>
<accession>A0A653CZ33</accession>